<protein>
    <submittedName>
        <fullName evidence="1">Uncharacterized protein</fullName>
    </submittedName>
</protein>
<sequence length="452" mass="50913">MRYNRLPVVRLLRLYWVLLLLVGEIGLYYGRISSCKWPSLKSYDEAGVSPVHVALIADPQIVDQYSYDQTGLLLRITEFFTDIYIRKAYSVLQTIRRPQTIIFLGDMFDGGREWEDEQWLEEFERYKSIFQNRFPNTVPVYNMAGNHDIGIGNTVVKHALDRYHKYIGPTNQVLTIGGHQVVLLDSLTLESDTPAVSAASRQLVDRLGNETTTEMPRLLFTHVPLWRPNETYCGPLRQSPDKFLLNRRGYQFRDQLFQNTTSYLLNAIQPVAVFSGDDHDTCTVSHPLNSGKSAVEYTIGALGWASGVPIASYGLLTLYPSSNDGRPAAHVVKNCFLPYQLGIYKVYATSFVVSLLIVMACCYKKSRTWHPPAESEYARLQLSPSVSPSPSSPLSPDAEEDTLSQLPMPASMPGRWRLNRTGFAVRVGLAMKSVAVVGLPTYVACLVYFYII</sequence>
<reference evidence="1" key="1">
    <citation type="submission" date="2022-07" db="EMBL/GenBank/DDBJ databases">
        <title>Phylogenomic reconstructions and comparative analyses of Kickxellomycotina fungi.</title>
        <authorList>
            <person name="Reynolds N.K."/>
            <person name="Stajich J.E."/>
            <person name="Barry K."/>
            <person name="Grigoriev I.V."/>
            <person name="Crous P."/>
            <person name="Smith M.E."/>
        </authorList>
    </citation>
    <scope>NUCLEOTIDE SEQUENCE</scope>
    <source>
        <strain evidence="1">CBS 190363</strain>
    </source>
</reference>
<dbReference type="Proteomes" id="UP001139981">
    <property type="component" value="Unassembled WGS sequence"/>
</dbReference>
<accession>A0ACC1M8H6</accession>
<evidence type="ECO:0000313" key="1">
    <source>
        <dbReference type="EMBL" id="KAJ2898496.1"/>
    </source>
</evidence>
<keyword evidence="2" id="KW-1185">Reference proteome</keyword>
<organism evidence="1 2">
    <name type="scientific">Coemansia aciculifera</name>
    <dbReference type="NCBI Taxonomy" id="417176"/>
    <lineage>
        <taxon>Eukaryota</taxon>
        <taxon>Fungi</taxon>
        <taxon>Fungi incertae sedis</taxon>
        <taxon>Zoopagomycota</taxon>
        <taxon>Kickxellomycotina</taxon>
        <taxon>Kickxellomycetes</taxon>
        <taxon>Kickxellales</taxon>
        <taxon>Kickxellaceae</taxon>
        <taxon>Coemansia</taxon>
    </lineage>
</organism>
<gene>
    <name evidence="1" type="ORF">IWW38_001374</name>
</gene>
<evidence type="ECO:0000313" key="2">
    <source>
        <dbReference type="Proteomes" id="UP001139981"/>
    </source>
</evidence>
<dbReference type="EMBL" id="JANBVB010000060">
    <property type="protein sequence ID" value="KAJ2898496.1"/>
    <property type="molecule type" value="Genomic_DNA"/>
</dbReference>
<comment type="caution">
    <text evidence="1">The sequence shown here is derived from an EMBL/GenBank/DDBJ whole genome shotgun (WGS) entry which is preliminary data.</text>
</comment>
<name>A0ACC1M8H6_9FUNG</name>
<proteinExistence type="predicted"/>